<reference evidence="1 2" key="1">
    <citation type="submission" date="2018-01" db="EMBL/GenBank/DDBJ databases">
        <title>Genome sequence of a Cantenovulum-like bacteria.</title>
        <authorList>
            <person name="Tan W.R."/>
            <person name="Lau N.-S."/>
            <person name="Go F."/>
            <person name="Amirul A.-A.A."/>
        </authorList>
    </citation>
    <scope>NUCLEOTIDE SEQUENCE [LARGE SCALE GENOMIC DNA]</scope>
    <source>
        <strain evidence="1 2">CCB-QB4</strain>
    </source>
</reference>
<keyword evidence="2" id="KW-1185">Reference proteome</keyword>
<dbReference type="RefSeq" id="WP_108603325.1">
    <property type="nucleotide sequence ID" value="NZ_CP026604.1"/>
</dbReference>
<protein>
    <submittedName>
        <fullName evidence="1">Transcription elongation factor GreAB</fullName>
    </submittedName>
</protein>
<dbReference type="EMBL" id="CP026604">
    <property type="protein sequence ID" value="AWB67278.1"/>
    <property type="molecule type" value="Genomic_DNA"/>
</dbReference>
<dbReference type="Proteomes" id="UP000244441">
    <property type="component" value="Chromosome"/>
</dbReference>
<keyword evidence="1" id="KW-0648">Protein biosynthesis</keyword>
<accession>A0A2S0VST6</accession>
<organism evidence="1 2">
    <name type="scientific">Saccharobesus litoralis</name>
    <dbReference type="NCBI Taxonomy" id="2172099"/>
    <lineage>
        <taxon>Bacteria</taxon>
        <taxon>Pseudomonadati</taxon>
        <taxon>Pseudomonadota</taxon>
        <taxon>Gammaproteobacteria</taxon>
        <taxon>Alteromonadales</taxon>
        <taxon>Alteromonadaceae</taxon>
        <taxon>Saccharobesus</taxon>
    </lineage>
</organism>
<name>A0A2S0VST6_9ALTE</name>
<evidence type="ECO:0000313" key="1">
    <source>
        <dbReference type="EMBL" id="AWB67278.1"/>
    </source>
</evidence>
<evidence type="ECO:0000313" key="2">
    <source>
        <dbReference type="Proteomes" id="UP000244441"/>
    </source>
</evidence>
<dbReference type="AlphaFoldDB" id="A0A2S0VST6"/>
<dbReference type="SUPFAM" id="SSF54534">
    <property type="entry name" value="FKBP-like"/>
    <property type="match status" value="1"/>
</dbReference>
<proteinExistence type="predicted"/>
<gene>
    <name evidence="1" type="ORF">C2869_12875</name>
</gene>
<dbReference type="KEGG" id="cate:C2869_12875"/>
<keyword evidence="1" id="KW-0251">Elongation factor</keyword>
<sequence length="157" mass="17102">MNKQAIIKQLNLLLNQELEAAQLAADNAHKAAIDDESVAETQYDTLAIEAAYLAEGQSRRVDELKANLQSLQTLSISDFDDDTAIGLSALFKLEGQESWYYLLPVGGGNKLSYQQQSILVVTPHSPIGQAVMGQYVYDEVSILVAGKSQTLEIAQVC</sequence>
<dbReference type="OrthoDB" id="5293337at2"/>
<dbReference type="GO" id="GO:0003746">
    <property type="term" value="F:translation elongation factor activity"/>
    <property type="evidence" value="ECO:0007669"/>
    <property type="project" value="UniProtKB-KW"/>
</dbReference>